<dbReference type="STRING" id="1194083.BN12_270024"/>
<dbReference type="Pfam" id="PF01575">
    <property type="entry name" value="MaoC_dehydratas"/>
    <property type="match status" value="1"/>
</dbReference>
<reference evidence="3 4" key="1">
    <citation type="journal article" date="2013" name="ISME J.">
        <title>A metabolic model for members of the genus Tetrasphaera involved in enhanced biological phosphorus removal.</title>
        <authorList>
            <person name="Kristiansen R."/>
            <person name="Nguyen H.T.T."/>
            <person name="Saunders A.M."/>
            <person name="Nielsen J.L."/>
            <person name="Wimmer R."/>
            <person name="Le V.Q."/>
            <person name="McIlroy S.J."/>
            <person name="Petrovski S."/>
            <person name="Seviour R.J."/>
            <person name="Calteau A."/>
            <person name="Nielsen K.L."/>
            <person name="Nielsen P.H."/>
        </authorList>
    </citation>
    <scope>NUCLEOTIDE SEQUENCE [LARGE SCALE GENOMIC DNA]</scope>
    <source>
        <strain evidence="3 4">T1-X7</strain>
    </source>
</reference>
<dbReference type="GO" id="GO:0004300">
    <property type="term" value="F:enoyl-CoA hydratase activity"/>
    <property type="evidence" value="ECO:0007669"/>
    <property type="project" value="UniProtKB-EC"/>
</dbReference>
<evidence type="ECO:0000313" key="4">
    <source>
        <dbReference type="Proteomes" id="UP000035721"/>
    </source>
</evidence>
<comment type="similarity">
    <text evidence="1">Belongs to the enoyl-CoA hydratase/isomerase family.</text>
</comment>
<dbReference type="CDD" id="cd03450">
    <property type="entry name" value="NodN"/>
    <property type="match status" value="1"/>
</dbReference>
<organism evidence="3 4">
    <name type="scientific">Nostocoides japonicum T1-X7</name>
    <dbReference type="NCBI Taxonomy" id="1194083"/>
    <lineage>
        <taxon>Bacteria</taxon>
        <taxon>Bacillati</taxon>
        <taxon>Actinomycetota</taxon>
        <taxon>Actinomycetes</taxon>
        <taxon>Micrococcales</taxon>
        <taxon>Intrasporangiaceae</taxon>
        <taxon>Nostocoides</taxon>
    </lineage>
</organism>
<dbReference type="AlphaFoldDB" id="A0A077LWI8"/>
<keyword evidence="3" id="KW-0456">Lyase</keyword>
<proteinExistence type="inferred from homology"/>
<dbReference type="EMBL" id="CAJB01000190">
    <property type="protein sequence ID" value="CCH78298.1"/>
    <property type="molecule type" value="Genomic_DNA"/>
</dbReference>
<accession>A0A077LWI8</accession>
<name>A0A077LWI8_9MICO</name>
<feature type="domain" description="MaoC-like" evidence="2">
    <location>
        <begin position="16"/>
        <end position="130"/>
    </location>
</feature>
<dbReference type="RefSeq" id="WP_048550707.1">
    <property type="nucleotide sequence ID" value="NZ_HF570958.1"/>
</dbReference>
<sequence>MSARVIGSLAELRGLVGAEVGTSDWVEIAQERIDAFADATEDHQWIHVDVERATAGPFGAPIAHGFLTLSLLPQFASRIFSIGFGSARLNYGLESVRFPAPVPVGSRLRATASVESVEETAKGVQARIRYVVEIEGRDRPACVATHIVLVVT</sequence>
<dbReference type="PANTHER" id="PTHR42993">
    <property type="entry name" value="MAOC-LIKE DEHYDRATASE DOMAIN-CONTAINING PROTEIN"/>
    <property type="match status" value="1"/>
</dbReference>
<evidence type="ECO:0000256" key="1">
    <source>
        <dbReference type="ARBA" id="ARBA00005254"/>
    </source>
</evidence>
<protein>
    <submittedName>
        <fullName evidence="3">Putative enoyl-CoA hydratase 1</fullName>
        <ecNumber evidence="3">4.2.1.17</ecNumber>
    </submittedName>
</protein>
<dbReference type="PANTHER" id="PTHR42993:SF1">
    <property type="entry name" value="MAOC-LIKE DEHYDRATASE DOMAIN-CONTAINING PROTEIN"/>
    <property type="match status" value="1"/>
</dbReference>
<keyword evidence="4" id="KW-1185">Reference proteome</keyword>
<gene>
    <name evidence="3" type="ORF">BN12_270024</name>
</gene>
<dbReference type="InterPro" id="IPR039375">
    <property type="entry name" value="NodN-like"/>
</dbReference>
<dbReference type="InterPro" id="IPR002539">
    <property type="entry name" value="MaoC-like_dom"/>
</dbReference>
<dbReference type="EC" id="4.2.1.17" evidence="3"/>
<evidence type="ECO:0000313" key="3">
    <source>
        <dbReference type="EMBL" id="CCH78298.1"/>
    </source>
</evidence>
<dbReference type="InterPro" id="IPR029069">
    <property type="entry name" value="HotDog_dom_sf"/>
</dbReference>
<dbReference type="OrthoDB" id="9801735at2"/>
<dbReference type="Gene3D" id="3.10.129.10">
    <property type="entry name" value="Hotdog Thioesterase"/>
    <property type="match status" value="1"/>
</dbReference>
<comment type="caution">
    <text evidence="3">The sequence shown here is derived from an EMBL/GenBank/DDBJ whole genome shotgun (WGS) entry which is preliminary data.</text>
</comment>
<evidence type="ECO:0000259" key="2">
    <source>
        <dbReference type="Pfam" id="PF01575"/>
    </source>
</evidence>
<dbReference type="SUPFAM" id="SSF54637">
    <property type="entry name" value="Thioesterase/thiol ester dehydrase-isomerase"/>
    <property type="match status" value="1"/>
</dbReference>
<dbReference type="Proteomes" id="UP000035721">
    <property type="component" value="Unassembled WGS sequence"/>
</dbReference>